<proteinExistence type="predicted"/>
<dbReference type="AlphaFoldDB" id="A0ABC8THK7"/>
<dbReference type="Proteomes" id="UP001642360">
    <property type="component" value="Unassembled WGS sequence"/>
</dbReference>
<feature type="region of interest" description="Disordered" evidence="1">
    <location>
        <begin position="1"/>
        <end position="35"/>
    </location>
</feature>
<feature type="compositionally biased region" description="Basic and acidic residues" evidence="1">
    <location>
        <begin position="150"/>
        <end position="160"/>
    </location>
</feature>
<accession>A0ABC8THK7</accession>
<feature type="compositionally biased region" description="Polar residues" evidence="1">
    <location>
        <begin position="161"/>
        <end position="177"/>
    </location>
</feature>
<sequence>MQADQTVLSLRPGGGNRGNRVLGPRFESSAFGSSSNSDLPILRPYGGLPSIFTKTGDSRFEGRERVQYTRDHLLQLREVGNVPEDILKIKREVEVEFFGEDQSWSRGESNVHNQSQGRYSELDNRDWRGRAPQFPPPLEDKSWDTIRENREFSGRFESRQQEANQYNARAQISSNQGDIAAPRVIPG</sequence>
<dbReference type="EMBL" id="CAUOFW020005169">
    <property type="protein sequence ID" value="CAK9168878.1"/>
    <property type="molecule type" value="Genomic_DNA"/>
</dbReference>
<name>A0ABC8THK7_9AQUA</name>
<keyword evidence="3" id="KW-1185">Reference proteome</keyword>
<evidence type="ECO:0000313" key="3">
    <source>
        <dbReference type="Proteomes" id="UP001642360"/>
    </source>
</evidence>
<reference evidence="2 3" key="1">
    <citation type="submission" date="2024-02" db="EMBL/GenBank/DDBJ databases">
        <authorList>
            <person name="Vignale AGUSTIN F."/>
            <person name="Sosa J E."/>
            <person name="Modenutti C."/>
        </authorList>
    </citation>
    <scope>NUCLEOTIDE SEQUENCE [LARGE SCALE GENOMIC DNA]</scope>
</reference>
<evidence type="ECO:0000256" key="1">
    <source>
        <dbReference type="SAM" id="MobiDB-lite"/>
    </source>
</evidence>
<evidence type="ECO:0000313" key="2">
    <source>
        <dbReference type="EMBL" id="CAK9168878.1"/>
    </source>
</evidence>
<comment type="caution">
    <text evidence="2">The sequence shown here is derived from an EMBL/GenBank/DDBJ whole genome shotgun (WGS) entry which is preliminary data.</text>
</comment>
<organism evidence="2 3">
    <name type="scientific">Ilex paraguariensis</name>
    <name type="common">yerba mate</name>
    <dbReference type="NCBI Taxonomy" id="185542"/>
    <lineage>
        <taxon>Eukaryota</taxon>
        <taxon>Viridiplantae</taxon>
        <taxon>Streptophyta</taxon>
        <taxon>Embryophyta</taxon>
        <taxon>Tracheophyta</taxon>
        <taxon>Spermatophyta</taxon>
        <taxon>Magnoliopsida</taxon>
        <taxon>eudicotyledons</taxon>
        <taxon>Gunneridae</taxon>
        <taxon>Pentapetalae</taxon>
        <taxon>asterids</taxon>
        <taxon>campanulids</taxon>
        <taxon>Aquifoliales</taxon>
        <taxon>Aquifoliaceae</taxon>
        <taxon>Ilex</taxon>
    </lineage>
</organism>
<protein>
    <submittedName>
        <fullName evidence="2">Uncharacterized protein</fullName>
    </submittedName>
</protein>
<feature type="region of interest" description="Disordered" evidence="1">
    <location>
        <begin position="150"/>
        <end position="187"/>
    </location>
</feature>
<gene>
    <name evidence="2" type="ORF">ILEXP_LOCUS38293</name>
</gene>